<proteinExistence type="inferred from homology"/>
<feature type="domain" description="Phospholipase A2 inhibitor N-terminal" evidence="6">
    <location>
        <begin position="4"/>
        <end position="84"/>
    </location>
</feature>
<organism evidence="7 8">
    <name type="scientific">Formicarius rufipectus</name>
    <dbReference type="NCBI Taxonomy" id="1118560"/>
    <lineage>
        <taxon>Eukaryota</taxon>
        <taxon>Metazoa</taxon>
        <taxon>Chordata</taxon>
        <taxon>Craniata</taxon>
        <taxon>Vertebrata</taxon>
        <taxon>Euteleostomi</taxon>
        <taxon>Archelosauria</taxon>
        <taxon>Archosauria</taxon>
        <taxon>Dinosauria</taxon>
        <taxon>Saurischia</taxon>
        <taxon>Theropoda</taxon>
        <taxon>Coelurosauria</taxon>
        <taxon>Aves</taxon>
        <taxon>Neognathae</taxon>
        <taxon>Neoaves</taxon>
        <taxon>Telluraves</taxon>
        <taxon>Australaves</taxon>
        <taxon>Passeriformes</taxon>
        <taxon>Formicariidae</taxon>
        <taxon>Formicarius</taxon>
    </lineage>
</organism>
<dbReference type="PANTHER" id="PTHR20914:SF30">
    <property type="entry name" value="LY6_PLAUR DOMAIN CONTAINING 9"/>
    <property type="match status" value="1"/>
</dbReference>
<evidence type="ECO:0000313" key="8">
    <source>
        <dbReference type="Proteomes" id="UP000520463"/>
    </source>
</evidence>
<dbReference type="PANTHER" id="PTHR20914">
    <property type="entry name" value="LY6/PLAUR DOMAIN-CONTAINING PROTEIN 8"/>
    <property type="match status" value="1"/>
</dbReference>
<evidence type="ECO:0000256" key="4">
    <source>
        <dbReference type="ARBA" id="ARBA00023157"/>
    </source>
</evidence>
<dbReference type="GO" id="GO:0004859">
    <property type="term" value="F:phospholipase inhibitor activity"/>
    <property type="evidence" value="ECO:0007669"/>
    <property type="project" value="InterPro"/>
</dbReference>
<evidence type="ECO:0000256" key="1">
    <source>
        <dbReference type="ARBA" id="ARBA00004613"/>
    </source>
</evidence>
<dbReference type="GO" id="GO:0005576">
    <property type="term" value="C:extracellular region"/>
    <property type="evidence" value="ECO:0007669"/>
    <property type="project" value="UniProtKB-SubCell"/>
</dbReference>
<keyword evidence="8" id="KW-1185">Reference proteome</keyword>
<reference evidence="7 8" key="1">
    <citation type="submission" date="2019-09" db="EMBL/GenBank/DDBJ databases">
        <title>Bird 10,000 Genomes (B10K) Project - Family phase.</title>
        <authorList>
            <person name="Zhang G."/>
        </authorList>
    </citation>
    <scope>NUCLEOTIDE SEQUENCE [LARGE SCALE GENOMIC DNA]</scope>
    <source>
        <strain evidence="7">B10K-DU-001-43</strain>
        <tissue evidence="7">Muscle</tissue>
    </source>
</reference>
<feature type="non-terminal residue" evidence="7">
    <location>
        <position position="209"/>
    </location>
</feature>
<dbReference type="InterPro" id="IPR050918">
    <property type="entry name" value="CNF-like_PLA2_Inhibitor"/>
</dbReference>
<keyword evidence="4" id="KW-1015">Disulfide bond</keyword>
<dbReference type="CDD" id="cd23588">
    <property type="entry name" value="TFP_LU_ECD_PLIG"/>
    <property type="match status" value="1"/>
</dbReference>
<keyword evidence="3" id="KW-0964">Secreted</keyword>
<protein>
    <submittedName>
        <fullName evidence="7">PLIGB inhibitor</fullName>
    </submittedName>
</protein>
<dbReference type="Proteomes" id="UP000520463">
    <property type="component" value="Unassembled WGS sequence"/>
</dbReference>
<comment type="caution">
    <text evidence="7">The sequence shown here is derived from an EMBL/GenBank/DDBJ whole genome shotgun (WGS) entry which is preliminary data.</text>
</comment>
<dbReference type="AlphaFoldDB" id="A0A7L0NMA1"/>
<evidence type="ECO:0000256" key="3">
    <source>
        <dbReference type="ARBA" id="ARBA00022525"/>
    </source>
</evidence>
<dbReference type="Gene3D" id="2.10.60.10">
    <property type="entry name" value="CD59"/>
    <property type="match status" value="2"/>
</dbReference>
<gene>
    <name evidence="7" type="primary">Pligb</name>
    <name evidence="7" type="ORF">FORRUF_R12704</name>
</gene>
<comment type="subcellular location">
    <subcellularLocation>
        <location evidence="1">Secreted</location>
    </subcellularLocation>
</comment>
<feature type="non-terminal residue" evidence="7">
    <location>
        <position position="1"/>
    </location>
</feature>
<dbReference type="Pfam" id="PF00021">
    <property type="entry name" value="UPAR_LY6"/>
    <property type="match status" value="1"/>
</dbReference>
<dbReference type="Pfam" id="PF02988">
    <property type="entry name" value="PLA2_inh"/>
    <property type="match status" value="1"/>
</dbReference>
<dbReference type="SUPFAM" id="SSF57302">
    <property type="entry name" value="Snake toxin-like"/>
    <property type="match status" value="2"/>
</dbReference>
<feature type="domain" description="UPAR/Ly6" evidence="5">
    <location>
        <begin position="98"/>
        <end position="158"/>
    </location>
</feature>
<evidence type="ECO:0000313" key="7">
    <source>
        <dbReference type="EMBL" id="NXK94644.1"/>
    </source>
</evidence>
<comment type="similarity">
    <text evidence="2">Belongs to the CNF-like-inhibitor family.</text>
</comment>
<accession>A0A7L0NMA1</accession>
<dbReference type="OrthoDB" id="9907178at2759"/>
<dbReference type="InterPro" id="IPR045860">
    <property type="entry name" value="Snake_toxin-like_sf"/>
</dbReference>
<dbReference type="InterPro" id="IPR004126">
    <property type="entry name" value="PLipase_A2_inh_N"/>
</dbReference>
<dbReference type="CDD" id="cd23572">
    <property type="entry name" value="TFP_LU_ECD_PINLYP_rpt2"/>
    <property type="match status" value="1"/>
</dbReference>
<dbReference type="InterPro" id="IPR016054">
    <property type="entry name" value="LY6_UPA_recep-like"/>
</dbReference>
<evidence type="ECO:0000256" key="2">
    <source>
        <dbReference type="ARBA" id="ARBA00006570"/>
    </source>
</evidence>
<sequence length="209" mass="22236">TCLQCEICHSIGRSCSGPMKTCTAGEDTCGIIVHEVLMGGVSIPSSIKFCLSSSLCHHSPVTMNYGRVKAKSQMACCTGDDCRTISVPLPPDDNVPNGYQCPACYSVDSFQCSNEIVNCTGSETQCVDIAGLMNSGGLSVKAAMKGCTTVSECNIVGDGKNSLGIMGIKLKRFQCTPAFKMDRILLAFAPQHTVFLPLLSGFILERVLF</sequence>
<evidence type="ECO:0000259" key="5">
    <source>
        <dbReference type="Pfam" id="PF00021"/>
    </source>
</evidence>
<evidence type="ECO:0000259" key="6">
    <source>
        <dbReference type="Pfam" id="PF02988"/>
    </source>
</evidence>
<name>A0A7L0NMA1_9PASS</name>
<dbReference type="EMBL" id="VXAU01004327">
    <property type="protein sequence ID" value="NXK94644.1"/>
    <property type="molecule type" value="Genomic_DNA"/>
</dbReference>
<dbReference type="GO" id="GO:0030154">
    <property type="term" value="P:cell differentiation"/>
    <property type="evidence" value="ECO:0007669"/>
    <property type="project" value="UniProtKB-ARBA"/>
</dbReference>